<feature type="transmembrane region" description="Helical" evidence="1">
    <location>
        <begin position="12"/>
        <end position="33"/>
    </location>
</feature>
<organism evidence="2">
    <name type="scientific">hydrothermal vent metagenome</name>
    <dbReference type="NCBI Taxonomy" id="652676"/>
    <lineage>
        <taxon>unclassified sequences</taxon>
        <taxon>metagenomes</taxon>
        <taxon>ecological metagenomes</taxon>
    </lineage>
</organism>
<name>A0A1W1DEH8_9ZZZZ</name>
<dbReference type="EMBL" id="FPHT01000206">
    <property type="protein sequence ID" value="SFV81933.1"/>
    <property type="molecule type" value="Genomic_DNA"/>
</dbReference>
<keyword evidence="1" id="KW-0812">Transmembrane</keyword>
<protein>
    <submittedName>
        <fullName evidence="2">Uncharacterized protein</fullName>
    </submittedName>
</protein>
<evidence type="ECO:0000256" key="1">
    <source>
        <dbReference type="SAM" id="Phobius"/>
    </source>
</evidence>
<dbReference type="EMBL" id="FPHS01000228">
    <property type="protein sequence ID" value="SFV79513.1"/>
    <property type="molecule type" value="Genomic_DNA"/>
</dbReference>
<sequence>MSSTVDNSAKRGHILLLSTMAVTLVAPLALIILSYMEIISGTAQYIAAFGVIASFIYIIGGGFLMAFQDKKDGEMLADG</sequence>
<reference evidence="2" key="1">
    <citation type="submission" date="2016-10" db="EMBL/GenBank/DDBJ databases">
        <authorList>
            <person name="de Groot N.N."/>
        </authorList>
    </citation>
    <scope>NUCLEOTIDE SEQUENCE</scope>
</reference>
<proteinExistence type="predicted"/>
<evidence type="ECO:0000313" key="2">
    <source>
        <dbReference type="EMBL" id="SFV79513.1"/>
    </source>
</evidence>
<gene>
    <name evidence="2" type="ORF">MNB_SUP05-11-801</name>
    <name evidence="3" type="ORF">MNB_SUP05-12-623</name>
</gene>
<accession>A0A1W1DEH8</accession>
<keyword evidence="1" id="KW-0472">Membrane</keyword>
<feature type="transmembrane region" description="Helical" evidence="1">
    <location>
        <begin position="45"/>
        <end position="67"/>
    </location>
</feature>
<dbReference type="AlphaFoldDB" id="A0A1W1DEH8"/>
<evidence type="ECO:0000313" key="3">
    <source>
        <dbReference type="EMBL" id="SFV81933.1"/>
    </source>
</evidence>
<keyword evidence="1" id="KW-1133">Transmembrane helix</keyword>